<dbReference type="InterPro" id="IPR035093">
    <property type="entry name" value="RelE/ParE_toxin_dom_sf"/>
</dbReference>
<dbReference type="Gene3D" id="3.30.2310.20">
    <property type="entry name" value="RelE-like"/>
    <property type="match status" value="1"/>
</dbReference>
<keyword evidence="1" id="KW-1277">Toxin-antitoxin system</keyword>
<dbReference type="Proteomes" id="UP000781958">
    <property type="component" value="Unassembled WGS sequence"/>
</dbReference>
<protein>
    <submittedName>
        <fullName evidence="2">Toxin ParE1/3/4</fullName>
    </submittedName>
</protein>
<reference evidence="2 3" key="1">
    <citation type="submission" date="2021-03" db="EMBL/GenBank/DDBJ databases">
        <title>Genomic Encyclopedia of Type Strains, Phase III (KMG-III): the genomes of soil and plant-associated and newly described type strains.</title>
        <authorList>
            <person name="Whitman W."/>
        </authorList>
    </citation>
    <scope>NUCLEOTIDE SEQUENCE [LARGE SCALE GENOMIC DNA]</scope>
    <source>
        <strain evidence="2 3">IMMIB AFH-6</strain>
    </source>
</reference>
<evidence type="ECO:0000256" key="1">
    <source>
        <dbReference type="ARBA" id="ARBA00022649"/>
    </source>
</evidence>
<proteinExistence type="predicted"/>
<dbReference type="Pfam" id="PF05016">
    <property type="entry name" value="ParE_toxin"/>
    <property type="match status" value="1"/>
</dbReference>
<comment type="caution">
    <text evidence="2">The sequence shown here is derived from an EMBL/GenBank/DDBJ whole genome shotgun (WGS) entry which is preliminary data.</text>
</comment>
<dbReference type="RefSeq" id="WP_209765052.1">
    <property type="nucleotide sequence ID" value="NZ_JAGINP010000003.1"/>
</dbReference>
<evidence type="ECO:0000313" key="3">
    <source>
        <dbReference type="Proteomes" id="UP000781958"/>
    </source>
</evidence>
<accession>A0ABS4SHN1</accession>
<gene>
    <name evidence="2" type="ORF">J2851_001297</name>
</gene>
<dbReference type="InterPro" id="IPR007712">
    <property type="entry name" value="RelE/ParE_toxin"/>
</dbReference>
<dbReference type="EMBL" id="JAGINP010000003">
    <property type="protein sequence ID" value="MBP2291548.1"/>
    <property type="molecule type" value="Genomic_DNA"/>
</dbReference>
<organism evidence="2 3">
    <name type="scientific">Azospirillum rugosum</name>
    <dbReference type="NCBI Taxonomy" id="416170"/>
    <lineage>
        <taxon>Bacteria</taxon>
        <taxon>Pseudomonadati</taxon>
        <taxon>Pseudomonadota</taxon>
        <taxon>Alphaproteobacteria</taxon>
        <taxon>Rhodospirillales</taxon>
        <taxon>Azospirillaceae</taxon>
        <taxon>Azospirillum</taxon>
    </lineage>
</organism>
<keyword evidence="3" id="KW-1185">Reference proteome</keyword>
<sequence length="124" mass="13926">MSGARPAFRLTRRAERDFADILTETVQRFGRIQFEAYRALLTTAIEAVAAMPQRPGSRPRDELARNVRTFHAALVGKRMSAARHVIVYRVGADGVVEILRLLHDSMDVRRHAVIPMESDDATPS</sequence>
<name>A0ABS4SHN1_9PROT</name>
<evidence type="ECO:0000313" key="2">
    <source>
        <dbReference type="EMBL" id="MBP2291548.1"/>
    </source>
</evidence>